<dbReference type="Pfam" id="PF10722">
    <property type="entry name" value="YbjN"/>
    <property type="match status" value="1"/>
</dbReference>
<name>A0ABS0VRQ6_9CORY</name>
<comment type="caution">
    <text evidence="1">The sequence shown here is derived from an EMBL/GenBank/DDBJ whole genome shotgun (WGS) entry which is preliminary data.</text>
</comment>
<sequence length="143" mass="15807">MALPMVTHARVESFLRSEELNFDRDEDGDIVVGFQDIIFFITIEDNLLRVAGWWRGELTDDDAVERAVTAANMLNRDLVIPKTVVAGNGPNVIFENALQTSEGLTDDQLNAYLVGSLQSSFHAASKLAEDLPDLLPATEEEDN</sequence>
<dbReference type="Proteomes" id="UP000625574">
    <property type="component" value="Unassembled WGS sequence"/>
</dbReference>
<evidence type="ECO:0000313" key="1">
    <source>
        <dbReference type="EMBL" id="MBI8999417.1"/>
    </source>
</evidence>
<reference evidence="1 2" key="1">
    <citation type="submission" date="2020-12" db="EMBL/GenBank/DDBJ databases">
        <title>Genome public.</title>
        <authorList>
            <person name="Sun Q."/>
        </authorList>
    </citation>
    <scope>NUCLEOTIDE SEQUENCE [LARGE SCALE GENOMIC DNA]</scope>
    <source>
        <strain evidence="1 2">CCM 8864</strain>
    </source>
</reference>
<dbReference type="EMBL" id="JAEIOT010000004">
    <property type="protein sequence ID" value="MBI8999417.1"/>
    <property type="molecule type" value="Genomic_DNA"/>
</dbReference>
<proteinExistence type="predicted"/>
<gene>
    <name evidence="1" type="ORF">JDV76_00255</name>
</gene>
<protein>
    <submittedName>
        <fullName evidence="1">YbjN domain-containing protein</fullName>
    </submittedName>
</protein>
<dbReference type="InterPro" id="IPR019660">
    <property type="entry name" value="Put_sensory_transdc_reg_YbjN"/>
</dbReference>
<organism evidence="1 2">
    <name type="scientific">Corynebacterium marambiense</name>
    <dbReference type="NCBI Taxonomy" id="2765364"/>
    <lineage>
        <taxon>Bacteria</taxon>
        <taxon>Bacillati</taxon>
        <taxon>Actinomycetota</taxon>
        <taxon>Actinomycetes</taxon>
        <taxon>Mycobacteriales</taxon>
        <taxon>Corynebacteriaceae</taxon>
        <taxon>Corynebacterium</taxon>
    </lineage>
</organism>
<evidence type="ECO:0000313" key="2">
    <source>
        <dbReference type="Proteomes" id="UP000625574"/>
    </source>
</evidence>
<accession>A0ABS0VRQ6</accession>
<keyword evidence="2" id="KW-1185">Reference proteome</keyword>
<dbReference type="RefSeq" id="WP_198734885.1">
    <property type="nucleotide sequence ID" value="NZ_JAEIOT010000004.1"/>
</dbReference>